<name>A0A7S2F9A2_9STRA</name>
<dbReference type="GO" id="GO:0046872">
    <property type="term" value="F:metal ion binding"/>
    <property type="evidence" value="ECO:0007669"/>
    <property type="project" value="UniProtKB-KW"/>
</dbReference>
<organism evidence="8">
    <name type="scientific">Octactis speculum</name>
    <dbReference type="NCBI Taxonomy" id="3111310"/>
    <lineage>
        <taxon>Eukaryota</taxon>
        <taxon>Sar</taxon>
        <taxon>Stramenopiles</taxon>
        <taxon>Ochrophyta</taxon>
        <taxon>Dictyochophyceae</taxon>
        <taxon>Dictyochales</taxon>
        <taxon>Dictyochaceae</taxon>
        <taxon>Octactis</taxon>
    </lineage>
</organism>
<feature type="binding site" evidence="5">
    <location>
        <begin position="274"/>
        <end position="277"/>
    </location>
    <ligand>
        <name>GTP</name>
        <dbReference type="ChEBI" id="CHEBI:37565"/>
    </ligand>
</feature>
<dbReference type="SMART" id="SM00275">
    <property type="entry name" value="G_alpha"/>
    <property type="match status" value="1"/>
</dbReference>
<dbReference type="Pfam" id="PF00503">
    <property type="entry name" value="G-alpha"/>
    <property type="match status" value="1"/>
</dbReference>
<dbReference type="Gene3D" id="3.40.50.300">
    <property type="entry name" value="P-loop containing nucleotide triphosphate hydrolases"/>
    <property type="match status" value="1"/>
</dbReference>
<dbReference type="InterPro" id="IPR027417">
    <property type="entry name" value="P-loop_NTPase"/>
</dbReference>
<feature type="binding site" evidence="5">
    <location>
        <begin position="205"/>
        <end position="209"/>
    </location>
    <ligand>
        <name>GTP</name>
        <dbReference type="ChEBI" id="CHEBI:37565"/>
    </ligand>
</feature>
<accession>A0A7S2F9A2</accession>
<evidence type="ECO:0000256" key="7">
    <source>
        <dbReference type="SAM" id="MobiDB-lite"/>
    </source>
</evidence>
<dbReference type="PANTHER" id="PTHR10218">
    <property type="entry name" value="GTP-BINDING PROTEIN ALPHA SUBUNIT"/>
    <property type="match status" value="1"/>
</dbReference>
<dbReference type="EMBL" id="HBGS01008689">
    <property type="protein sequence ID" value="CAD9382254.1"/>
    <property type="molecule type" value="Transcribed_RNA"/>
</dbReference>
<dbReference type="SUPFAM" id="SSF47895">
    <property type="entry name" value="Transducin (alpha subunit), insertion domain"/>
    <property type="match status" value="1"/>
</dbReference>
<keyword evidence="1 6" id="KW-0479">Metal-binding</keyword>
<dbReference type="PROSITE" id="PS51882">
    <property type="entry name" value="G_ALPHA"/>
    <property type="match status" value="1"/>
</dbReference>
<dbReference type="PRINTS" id="PR00318">
    <property type="entry name" value="GPROTEINA"/>
</dbReference>
<dbReference type="GO" id="GO:0005737">
    <property type="term" value="C:cytoplasm"/>
    <property type="evidence" value="ECO:0007669"/>
    <property type="project" value="TreeGrafter"/>
</dbReference>
<dbReference type="GO" id="GO:0005834">
    <property type="term" value="C:heterotrimeric G-protein complex"/>
    <property type="evidence" value="ECO:0007669"/>
    <property type="project" value="TreeGrafter"/>
</dbReference>
<gene>
    <name evidence="8" type="ORF">DSPE1174_LOCUS4571</name>
</gene>
<dbReference type="InterPro" id="IPR001019">
    <property type="entry name" value="Gprotein_alpha_su"/>
</dbReference>
<dbReference type="GO" id="GO:0031683">
    <property type="term" value="F:G-protein beta/gamma-subunit complex binding"/>
    <property type="evidence" value="ECO:0007669"/>
    <property type="project" value="InterPro"/>
</dbReference>
<evidence type="ECO:0000256" key="5">
    <source>
        <dbReference type="PIRSR" id="PIRSR601019-1"/>
    </source>
</evidence>
<dbReference type="PANTHER" id="PTHR10218:SF302">
    <property type="entry name" value="GUANINE NUCLEOTIDE-BINDING PROTEIN ALPHA-5 SUBUNIT"/>
    <property type="match status" value="1"/>
</dbReference>
<keyword evidence="3 5" id="KW-0342">GTP-binding</keyword>
<evidence type="ECO:0000256" key="4">
    <source>
        <dbReference type="ARBA" id="ARBA00023224"/>
    </source>
</evidence>
<feature type="binding site" evidence="5">
    <location>
        <begin position="46"/>
        <end position="51"/>
    </location>
    <ligand>
        <name>GTP</name>
        <dbReference type="ChEBI" id="CHEBI:37565"/>
    </ligand>
</feature>
<dbReference type="FunFam" id="3.40.50.300:FF:000720">
    <property type="entry name" value="Guanine nucleotide-binding protein G(k) subunit alpha"/>
    <property type="match status" value="1"/>
</dbReference>
<dbReference type="GO" id="GO:0001664">
    <property type="term" value="F:G protein-coupled receptor binding"/>
    <property type="evidence" value="ECO:0007669"/>
    <property type="project" value="TreeGrafter"/>
</dbReference>
<dbReference type="InterPro" id="IPR011025">
    <property type="entry name" value="GproteinA_insert"/>
</dbReference>
<evidence type="ECO:0000313" key="8">
    <source>
        <dbReference type="EMBL" id="CAD9382254.1"/>
    </source>
</evidence>
<feature type="binding site" evidence="6">
    <location>
        <position position="50"/>
    </location>
    <ligand>
        <name>Mg(2+)</name>
        <dbReference type="ChEBI" id="CHEBI:18420"/>
    </ligand>
</feature>
<feature type="binding site" evidence="5">
    <location>
        <position position="352"/>
    </location>
    <ligand>
        <name>GTP</name>
        <dbReference type="ChEBI" id="CHEBI:37565"/>
    </ligand>
</feature>
<keyword evidence="4" id="KW-0807">Transducer</keyword>
<keyword evidence="2 5" id="KW-0547">Nucleotide-binding</keyword>
<sequence length="380" mass="43987">MGLCASKMTDEERRMKEHSAGIDRDQRKLEKKQGEIMKLLLLGAGESGKTTVLKQMEIIYGTGFSDERKINFWLPRIRQNIIVAMRAICTAVDEKGLTDMVEATTEFEEFLSDETMGSYGHDIDMEEVGPKVQQLWMDPGVQKAWELRADYQVIESHVKYFERLDEISDPDYIPTTDDVLLCRSRTVGIVETHLMIDNQEYHIYDVGGQRNERRKWIHCFSDVTSVLFVAGISEFDQVLFEDKDQNRIVEAIELFSQFVTQVTFEDSSMILFLNKRDLFEEKIKTKPINSVKLWEDYSGAQYDNNLPPEHGNNRKAVADGQEYFYMKFIPEEIRGLGPNMRRKGLFKHFTCATDTENMKPIVDACKETILKQSLEESGFM</sequence>
<evidence type="ECO:0000256" key="3">
    <source>
        <dbReference type="ARBA" id="ARBA00023134"/>
    </source>
</evidence>
<dbReference type="GO" id="GO:0007188">
    <property type="term" value="P:adenylate cyclase-modulating G protein-coupled receptor signaling pathway"/>
    <property type="evidence" value="ECO:0007669"/>
    <property type="project" value="TreeGrafter"/>
</dbReference>
<feature type="binding site" evidence="6">
    <location>
        <position position="186"/>
    </location>
    <ligand>
        <name>Mg(2+)</name>
        <dbReference type="ChEBI" id="CHEBI:18420"/>
    </ligand>
</feature>
<feature type="region of interest" description="Disordered" evidence="7">
    <location>
        <begin position="1"/>
        <end position="27"/>
    </location>
</feature>
<keyword evidence="6" id="KW-0460">Magnesium</keyword>
<dbReference type="GO" id="GO:0003924">
    <property type="term" value="F:GTPase activity"/>
    <property type="evidence" value="ECO:0007669"/>
    <property type="project" value="InterPro"/>
</dbReference>
<reference evidence="8" key="1">
    <citation type="submission" date="2021-01" db="EMBL/GenBank/DDBJ databases">
        <authorList>
            <person name="Corre E."/>
            <person name="Pelletier E."/>
            <person name="Niang G."/>
            <person name="Scheremetjew M."/>
            <person name="Finn R."/>
            <person name="Kale V."/>
            <person name="Holt S."/>
            <person name="Cochrane G."/>
            <person name="Meng A."/>
            <person name="Brown T."/>
            <person name="Cohen L."/>
        </authorList>
    </citation>
    <scope>NUCLEOTIDE SEQUENCE</scope>
    <source>
        <strain evidence="8">CCMP1381</strain>
    </source>
</reference>
<evidence type="ECO:0000256" key="6">
    <source>
        <dbReference type="PIRSR" id="PIRSR601019-2"/>
    </source>
</evidence>
<evidence type="ECO:0000256" key="1">
    <source>
        <dbReference type="ARBA" id="ARBA00022723"/>
    </source>
</evidence>
<proteinExistence type="predicted"/>
<dbReference type="SUPFAM" id="SSF52540">
    <property type="entry name" value="P-loop containing nucleoside triphosphate hydrolases"/>
    <property type="match status" value="1"/>
</dbReference>
<dbReference type="CDD" id="cd00066">
    <property type="entry name" value="G-alpha"/>
    <property type="match status" value="1"/>
</dbReference>
<protein>
    <submittedName>
        <fullName evidence="8">Uncharacterized protein</fullName>
    </submittedName>
</protein>
<feature type="binding site" evidence="5">
    <location>
        <begin position="180"/>
        <end position="186"/>
    </location>
    <ligand>
        <name>GTP</name>
        <dbReference type="ChEBI" id="CHEBI:37565"/>
    </ligand>
</feature>
<dbReference type="GO" id="GO:0005525">
    <property type="term" value="F:GTP binding"/>
    <property type="evidence" value="ECO:0007669"/>
    <property type="project" value="UniProtKB-KW"/>
</dbReference>
<feature type="compositionally biased region" description="Basic and acidic residues" evidence="7">
    <location>
        <begin position="8"/>
        <end position="27"/>
    </location>
</feature>
<dbReference type="Gene3D" id="1.10.400.10">
    <property type="entry name" value="GI Alpha 1, domain 2-like"/>
    <property type="match status" value="1"/>
</dbReference>
<dbReference type="AlphaFoldDB" id="A0A7S2F9A2"/>
<evidence type="ECO:0000256" key="2">
    <source>
        <dbReference type="ARBA" id="ARBA00022741"/>
    </source>
</evidence>